<evidence type="ECO:0000313" key="2">
    <source>
        <dbReference type="Proteomes" id="UP000789396"/>
    </source>
</evidence>
<feature type="non-terminal residue" evidence="1">
    <location>
        <position position="1"/>
    </location>
</feature>
<comment type="caution">
    <text evidence="1">The sequence shown here is derived from an EMBL/GenBank/DDBJ whole genome shotgun (WGS) entry which is preliminary data.</text>
</comment>
<proteinExistence type="predicted"/>
<accession>A0A9N9PB54</accession>
<organism evidence="1 2">
    <name type="scientific">Racocetra fulgida</name>
    <dbReference type="NCBI Taxonomy" id="60492"/>
    <lineage>
        <taxon>Eukaryota</taxon>
        <taxon>Fungi</taxon>
        <taxon>Fungi incertae sedis</taxon>
        <taxon>Mucoromycota</taxon>
        <taxon>Glomeromycotina</taxon>
        <taxon>Glomeromycetes</taxon>
        <taxon>Diversisporales</taxon>
        <taxon>Gigasporaceae</taxon>
        <taxon>Racocetra</taxon>
    </lineage>
</organism>
<name>A0A9N9PB54_9GLOM</name>
<dbReference type="AlphaFoldDB" id="A0A9N9PB54"/>
<protein>
    <submittedName>
        <fullName evidence="1">1764_t:CDS:1</fullName>
    </submittedName>
</protein>
<keyword evidence="2" id="KW-1185">Reference proteome</keyword>
<gene>
    <name evidence="1" type="ORF">RFULGI_LOCUS18229</name>
</gene>
<feature type="non-terminal residue" evidence="1">
    <location>
        <position position="43"/>
    </location>
</feature>
<dbReference type="EMBL" id="CAJVPZ010078218">
    <property type="protein sequence ID" value="CAG8806008.1"/>
    <property type="molecule type" value="Genomic_DNA"/>
</dbReference>
<evidence type="ECO:0000313" key="1">
    <source>
        <dbReference type="EMBL" id="CAG8806008.1"/>
    </source>
</evidence>
<reference evidence="1" key="1">
    <citation type="submission" date="2021-06" db="EMBL/GenBank/DDBJ databases">
        <authorList>
            <person name="Kallberg Y."/>
            <person name="Tangrot J."/>
            <person name="Rosling A."/>
        </authorList>
    </citation>
    <scope>NUCLEOTIDE SEQUENCE</scope>
    <source>
        <strain evidence="1">IN212</strain>
    </source>
</reference>
<dbReference type="Proteomes" id="UP000789396">
    <property type="component" value="Unassembled WGS sequence"/>
</dbReference>
<sequence length="43" mass="5169">LPLYNEEGRKEPYRVGNYMEYADIAKEYNMKIDINHYLEKTVG</sequence>
<dbReference type="OrthoDB" id="2381594at2759"/>